<evidence type="ECO:0000313" key="2">
    <source>
        <dbReference type="EMBL" id="KAK9880511.1"/>
    </source>
</evidence>
<reference evidence="2 3" key="1">
    <citation type="submission" date="2023-03" db="EMBL/GenBank/DDBJ databases">
        <title>Genome insight into feeding habits of ladybird beetles.</title>
        <authorList>
            <person name="Li H.-S."/>
            <person name="Huang Y.-H."/>
            <person name="Pang H."/>
        </authorList>
    </citation>
    <scope>NUCLEOTIDE SEQUENCE [LARGE SCALE GENOMIC DNA]</scope>
    <source>
        <strain evidence="2">SYSU_2023b</strain>
        <tissue evidence="2">Whole body</tissue>
    </source>
</reference>
<evidence type="ECO:0000313" key="3">
    <source>
        <dbReference type="Proteomes" id="UP001431783"/>
    </source>
</evidence>
<evidence type="ECO:0008006" key="4">
    <source>
        <dbReference type="Google" id="ProtNLM"/>
    </source>
</evidence>
<gene>
    <name evidence="2" type="ORF">WA026_011750</name>
</gene>
<dbReference type="EMBL" id="JARQZJ010000065">
    <property type="protein sequence ID" value="KAK9880511.1"/>
    <property type="molecule type" value="Genomic_DNA"/>
</dbReference>
<dbReference type="AlphaFoldDB" id="A0AAW1UA46"/>
<name>A0AAW1UA46_9CUCU</name>
<protein>
    <recommendedName>
        <fullName evidence="4">FYVE-type domain-containing protein</fullName>
    </recommendedName>
</protein>
<feature type="coiled-coil region" evidence="1">
    <location>
        <begin position="72"/>
        <end position="116"/>
    </location>
</feature>
<keyword evidence="1" id="KW-0175">Coiled coil</keyword>
<comment type="caution">
    <text evidence="2">The sequence shown here is derived from an EMBL/GenBank/DDBJ whole genome shotgun (WGS) entry which is preliminary data.</text>
</comment>
<dbReference type="Proteomes" id="UP001431783">
    <property type="component" value="Unassembled WGS sequence"/>
</dbReference>
<accession>A0AAW1UA46</accession>
<evidence type="ECO:0000256" key="1">
    <source>
        <dbReference type="SAM" id="Coils"/>
    </source>
</evidence>
<sequence length="161" mass="18552">MECSKCKKVGFSKTSSRTLFECDQCNAAFCADCSDSSASEIKVLQLQKRKLIIYCPNCIHLVNDVGVLMSQVSELTGINNLLKKEIEELTNANLDTEKILKENDHLRKLNECLERKIEFNEWNYIESNSAREDITCKAIAMWNKNYLNPNGYKLWKLRMST</sequence>
<organism evidence="2 3">
    <name type="scientific">Henosepilachna vigintioctopunctata</name>
    <dbReference type="NCBI Taxonomy" id="420089"/>
    <lineage>
        <taxon>Eukaryota</taxon>
        <taxon>Metazoa</taxon>
        <taxon>Ecdysozoa</taxon>
        <taxon>Arthropoda</taxon>
        <taxon>Hexapoda</taxon>
        <taxon>Insecta</taxon>
        <taxon>Pterygota</taxon>
        <taxon>Neoptera</taxon>
        <taxon>Endopterygota</taxon>
        <taxon>Coleoptera</taxon>
        <taxon>Polyphaga</taxon>
        <taxon>Cucujiformia</taxon>
        <taxon>Coccinelloidea</taxon>
        <taxon>Coccinellidae</taxon>
        <taxon>Epilachninae</taxon>
        <taxon>Epilachnini</taxon>
        <taxon>Henosepilachna</taxon>
    </lineage>
</organism>
<keyword evidence="3" id="KW-1185">Reference proteome</keyword>
<proteinExistence type="predicted"/>